<dbReference type="EMBL" id="JH668617">
    <property type="protein sequence ID" value="KAG6459322.1"/>
    <property type="molecule type" value="Genomic_DNA"/>
</dbReference>
<evidence type="ECO:0000256" key="1">
    <source>
        <dbReference type="SAM" id="Coils"/>
    </source>
</evidence>
<gene>
    <name evidence="3" type="ORF">O3G_MSEX011316</name>
</gene>
<feature type="compositionally biased region" description="Polar residues" evidence="2">
    <location>
        <begin position="1164"/>
        <end position="1190"/>
    </location>
</feature>
<keyword evidence="1" id="KW-0175">Coiled coil</keyword>
<feature type="compositionally biased region" description="Polar residues" evidence="2">
    <location>
        <begin position="242"/>
        <end position="258"/>
    </location>
</feature>
<proteinExistence type="predicted"/>
<reference evidence="3" key="2">
    <citation type="submission" date="2020-12" db="EMBL/GenBank/DDBJ databases">
        <authorList>
            <person name="Kanost M."/>
        </authorList>
    </citation>
    <scope>NUCLEOTIDE SEQUENCE</scope>
</reference>
<organism evidence="3 4">
    <name type="scientific">Manduca sexta</name>
    <name type="common">Tobacco hawkmoth</name>
    <name type="synonym">Tobacco hornworm</name>
    <dbReference type="NCBI Taxonomy" id="7130"/>
    <lineage>
        <taxon>Eukaryota</taxon>
        <taxon>Metazoa</taxon>
        <taxon>Ecdysozoa</taxon>
        <taxon>Arthropoda</taxon>
        <taxon>Hexapoda</taxon>
        <taxon>Insecta</taxon>
        <taxon>Pterygota</taxon>
        <taxon>Neoptera</taxon>
        <taxon>Endopterygota</taxon>
        <taxon>Lepidoptera</taxon>
        <taxon>Glossata</taxon>
        <taxon>Ditrysia</taxon>
        <taxon>Bombycoidea</taxon>
        <taxon>Sphingidae</taxon>
        <taxon>Sphinginae</taxon>
        <taxon>Sphingini</taxon>
        <taxon>Manduca</taxon>
    </lineage>
</organism>
<feature type="coiled-coil region" evidence="1">
    <location>
        <begin position="464"/>
        <end position="491"/>
    </location>
</feature>
<keyword evidence="4" id="KW-1185">Reference proteome</keyword>
<feature type="compositionally biased region" description="Polar residues" evidence="2">
    <location>
        <begin position="1235"/>
        <end position="1253"/>
    </location>
</feature>
<feature type="region of interest" description="Disordered" evidence="2">
    <location>
        <begin position="967"/>
        <end position="1301"/>
    </location>
</feature>
<feature type="compositionally biased region" description="Polar residues" evidence="2">
    <location>
        <begin position="1103"/>
        <end position="1116"/>
    </location>
</feature>
<feature type="compositionally biased region" description="Basic and acidic residues" evidence="2">
    <location>
        <begin position="370"/>
        <end position="379"/>
    </location>
</feature>
<feature type="region of interest" description="Disordered" evidence="2">
    <location>
        <begin position="365"/>
        <end position="387"/>
    </location>
</feature>
<feature type="region of interest" description="Disordered" evidence="2">
    <location>
        <begin position="853"/>
        <end position="930"/>
    </location>
</feature>
<sequence>MSICYGDPVFDFDLNLLRPTPSTTVAPSSTDKQRKSILIVKKKIIGTDALIKKYFTKKELLDQTEKNLLSTKEECKQICIDYRKSVDSCSALGKDLQQLKDANKELESKYSHLESQYQAASSHANQLQSLVKEHETLIEALKIENKLGKNSDKDYKKMLQPLQKENSLLIKHICLARDIIFGKRKYRLRYKTILKKYDKYKSPDPMFEEDENNVDYVSDEIPLSPFSEEYDDGPEPAKDNKSQTVKHSNNADLSRITNNSIVESNDVASVDTGRGSSLASSVSDKSFHSPDYFISDSPLSDDQELNKTKTKLVDSSTSPISFSLAVNVSTSPIIFEHDLQKNYAMVDRALSPIVLIANVADDISNDNDDVSLRSERDDGQESCNNDNETIDCEKKQKEIECLELNNSENISKENSHDCEIEMILSTMKLHNTLITPIPSTPAKSSSGCTPNKQNQPVAVVCSEAALAREENKKLQESVAELAKELANIKSMLSSKSSINEGQTTSLIQSTSKHLPSHEINTTFCAVEKTSSNFRRKSLDVNMDFVISENLQAIPEVEENFQDTSELQSGDKPANMNESHEVVDNVSEITELVPEIPARIFCTDDQRPTRDDKHKGLLLRRNKLTKLEKLKRKCLPKYKIRKEQKAFKKQRVKPTLIPIYKKKTVTKADTSATLNDKNVYDKAVKVMSELKRTKPVCPDSEIVEPIERNLEENPLITIDTELSNGNKQKISGYCDLSTTVMEYQSSEPIDIPIASPKSHISDVNQNEVENVNEEHVVVNKVFSKSPEGNKSLKRGPENISPEIPCKRTLHSSILDMIKGNNLKIILQRCETSTILKDKSAPENVADTLKNIPLTLKGKTSPSKVNNAPNILSVDIKPTTPKPLEQIETQNNNSNRRKSVKDMSLQQVSPKAIENKDTHATQGLPSNRRKSVRSLFSPEAISIVPDYQESHEKPDLIRIKDIFASEVIPQEPERQEKNRDEKLVSRRKSVKDMSSLETNSGALGRRKSKEDEGVQGLVTNRRKSVKDISSPEVSPRALKSQKNNVDEGIQDFTRNRRKSIKDNMCSLDASPKASETEKINSIQDLPNRRRKSIKDMSSLEASPKVTESQKINSIQDLPSSRRKSIKDMFSPEASPKASESQSRNSTHGIQELLNKRRKSLKDISSPEVSTDTSENQKINNIQAIQGLPSSRRISARDVSFPPVSPRALEGQENNKNQGLKDITSNRRKSVKSICSPEINSAEPQNQAQLDNQNLTSDRKKDVKDSGCSSNLIAPDQSVTNKRRKIDTCSSKVSSVGPEHSNVTESQSAMYHAKESVLCRMIEQYGVKSVKFGVKKIPDSIINTTAKKIEAGIIRIIEVPGNETKDAMNRFVIDIQSWEINHFVKGLIQYLRDPVRKIELFSKVVVPSAPALTKSEQILLYVILELKKCWVSVDIVDKILCYLEYTLFSLNRTPQFEVIESMSHFYAVVCRYFKMKTRLRLFVLDAMYCIQFKAIPLIRQCIEVWMHILPLAHMTSAQTPLVTCLVYLLHFYKCEDKLNRVQEIRNILSRKYFYKITEWNESRILELCKNSITSLKDIPSETKMLRLALIILAKRQGPRWCHNNIVKNVLQPIIEKQNNPDHIKAFCVSMFGPLLKPYPADMKVHCEIVMNQLFTMLQDDQTPKMAEAIVTSLLYMNKHNQFRVIQALVAWRQKNISPELELMLKDFVKSKPLKIWKSTLSKVVQ</sequence>
<evidence type="ECO:0000313" key="4">
    <source>
        <dbReference type="Proteomes" id="UP000791440"/>
    </source>
</evidence>
<feature type="compositionally biased region" description="Polar residues" evidence="2">
    <location>
        <begin position="856"/>
        <end position="868"/>
    </location>
</feature>
<feature type="compositionally biased region" description="Polar residues" evidence="2">
    <location>
        <begin position="1135"/>
        <end position="1146"/>
    </location>
</feature>
<evidence type="ECO:0000313" key="3">
    <source>
        <dbReference type="EMBL" id="KAG6459322.1"/>
    </source>
</evidence>
<name>A0A922CUZ6_MANSE</name>
<evidence type="ECO:0000256" key="2">
    <source>
        <dbReference type="SAM" id="MobiDB-lite"/>
    </source>
</evidence>
<accession>A0A922CUZ6</accession>
<protein>
    <submittedName>
        <fullName evidence="3">Uncharacterized protein</fullName>
    </submittedName>
</protein>
<reference evidence="3" key="1">
    <citation type="journal article" date="2016" name="Insect Biochem. Mol. Biol.">
        <title>Multifaceted biological insights from a draft genome sequence of the tobacco hornworm moth, Manduca sexta.</title>
        <authorList>
            <person name="Kanost M.R."/>
            <person name="Arrese E.L."/>
            <person name="Cao X."/>
            <person name="Chen Y.R."/>
            <person name="Chellapilla S."/>
            <person name="Goldsmith M.R."/>
            <person name="Grosse-Wilde E."/>
            <person name="Heckel D.G."/>
            <person name="Herndon N."/>
            <person name="Jiang H."/>
            <person name="Papanicolaou A."/>
            <person name="Qu J."/>
            <person name="Soulages J.L."/>
            <person name="Vogel H."/>
            <person name="Walters J."/>
            <person name="Waterhouse R.M."/>
            <person name="Ahn S.J."/>
            <person name="Almeida F.C."/>
            <person name="An C."/>
            <person name="Aqrawi P."/>
            <person name="Bretschneider A."/>
            <person name="Bryant W.B."/>
            <person name="Bucks S."/>
            <person name="Chao H."/>
            <person name="Chevignon G."/>
            <person name="Christen J.M."/>
            <person name="Clarke D.F."/>
            <person name="Dittmer N.T."/>
            <person name="Ferguson L.C.F."/>
            <person name="Garavelou S."/>
            <person name="Gordon K.H.J."/>
            <person name="Gunaratna R.T."/>
            <person name="Han Y."/>
            <person name="Hauser F."/>
            <person name="He Y."/>
            <person name="Heidel-Fischer H."/>
            <person name="Hirsh A."/>
            <person name="Hu Y."/>
            <person name="Jiang H."/>
            <person name="Kalra D."/>
            <person name="Klinner C."/>
            <person name="Konig C."/>
            <person name="Kovar C."/>
            <person name="Kroll A.R."/>
            <person name="Kuwar S.S."/>
            <person name="Lee S.L."/>
            <person name="Lehman R."/>
            <person name="Li K."/>
            <person name="Li Z."/>
            <person name="Liang H."/>
            <person name="Lovelace S."/>
            <person name="Lu Z."/>
            <person name="Mansfield J.H."/>
            <person name="McCulloch K.J."/>
            <person name="Mathew T."/>
            <person name="Morton B."/>
            <person name="Muzny D.M."/>
            <person name="Neunemann D."/>
            <person name="Ongeri F."/>
            <person name="Pauchet Y."/>
            <person name="Pu L.L."/>
            <person name="Pyrousis I."/>
            <person name="Rao X.J."/>
            <person name="Redding A."/>
            <person name="Roesel C."/>
            <person name="Sanchez-Gracia A."/>
            <person name="Schaack S."/>
            <person name="Shukla A."/>
            <person name="Tetreau G."/>
            <person name="Wang Y."/>
            <person name="Xiong G.H."/>
            <person name="Traut W."/>
            <person name="Walsh T.K."/>
            <person name="Worley K.C."/>
            <person name="Wu D."/>
            <person name="Wu W."/>
            <person name="Wu Y.Q."/>
            <person name="Zhang X."/>
            <person name="Zou Z."/>
            <person name="Zucker H."/>
            <person name="Briscoe A.D."/>
            <person name="Burmester T."/>
            <person name="Clem R.J."/>
            <person name="Feyereisen R."/>
            <person name="Grimmelikhuijzen C.J.P."/>
            <person name="Hamodrakas S.J."/>
            <person name="Hansson B.S."/>
            <person name="Huguet E."/>
            <person name="Jermiin L.S."/>
            <person name="Lan Q."/>
            <person name="Lehman H.K."/>
            <person name="Lorenzen M."/>
            <person name="Merzendorfer H."/>
            <person name="Michalopoulos I."/>
            <person name="Morton D.B."/>
            <person name="Muthukrishnan S."/>
            <person name="Oakeshott J.G."/>
            <person name="Palmer W."/>
            <person name="Park Y."/>
            <person name="Passarelli A.L."/>
            <person name="Rozas J."/>
            <person name="Schwartz L.M."/>
            <person name="Smith W."/>
            <person name="Southgate A."/>
            <person name="Vilcinskas A."/>
            <person name="Vogt R."/>
            <person name="Wang P."/>
            <person name="Werren J."/>
            <person name="Yu X.Q."/>
            <person name="Zhou J.J."/>
            <person name="Brown S.J."/>
            <person name="Scherer S.E."/>
            <person name="Richards S."/>
            <person name="Blissard G.W."/>
        </authorList>
    </citation>
    <scope>NUCLEOTIDE SEQUENCE</scope>
</reference>
<comment type="caution">
    <text evidence="3">The sequence shown here is derived from an EMBL/GenBank/DDBJ whole genome shotgun (WGS) entry which is preliminary data.</text>
</comment>
<feature type="compositionally biased region" description="Polar residues" evidence="2">
    <location>
        <begin position="1264"/>
        <end position="1277"/>
    </location>
</feature>
<feature type="compositionally biased region" description="Basic and acidic residues" evidence="2">
    <location>
        <begin position="969"/>
        <end position="982"/>
    </location>
</feature>
<dbReference type="Proteomes" id="UP000791440">
    <property type="component" value="Unassembled WGS sequence"/>
</dbReference>
<feature type="region of interest" description="Disordered" evidence="2">
    <location>
        <begin position="225"/>
        <end position="258"/>
    </location>
</feature>
<feature type="coiled-coil region" evidence="1">
    <location>
        <begin position="89"/>
        <end position="144"/>
    </location>
</feature>